<dbReference type="AlphaFoldDB" id="A0A9Q4AYK3"/>
<comment type="caution">
    <text evidence="1">The sequence shown here is derived from an EMBL/GenBank/DDBJ whole genome shotgun (WGS) entry which is preliminary data.</text>
</comment>
<dbReference type="EMBL" id="JABXYM010000001">
    <property type="protein sequence ID" value="MCR6095233.1"/>
    <property type="molecule type" value="Genomic_DNA"/>
</dbReference>
<protein>
    <submittedName>
        <fullName evidence="1">Uncharacterized protein</fullName>
    </submittedName>
</protein>
<dbReference type="InterPro" id="IPR058926">
    <property type="entry name" value="YmzB-like"/>
</dbReference>
<keyword evidence="2" id="KW-1185">Reference proteome</keyword>
<organism evidence="1 2">
    <name type="scientific">Salipaludibacillus agaradhaerens</name>
    <name type="common">Bacillus agaradhaerens</name>
    <dbReference type="NCBI Taxonomy" id="76935"/>
    <lineage>
        <taxon>Bacteria</taxon>
        <taxon>Bacillati</taxon>
        <taxon>Bacillota</taxon>
        <taxon>Bacilli</taxon>
        <taxon>Bacillales</taxon>
        <taxon>Bacillaceae</taxon>
    </lineage>
</organism>
<name>A0A9Q4AYK3_SALAG</name>
<dbReference type="Pfam" id="PF25846">
    <property type="entry name" value="YmzB"/>
    <property type="match status" value="1"/>
</dbReference>
<dbReference type="Proteomes" id="UP001057753">
    <property type="component" value="Unassembled WGS sequence"/>
</dbReference>
<proteinExistence type="predicted"/>
<sequence>MNAMQQLTEWLEAHKGQKLMISKLEYGAGMTSITDSDQVSMTLEAVTFSDRESRDPDGYVANHELVLRGEGTIQGSEHASGPLPAHHFDIPLEDKMSLSVDENQVIVETHQAKYILEANV</sequence>
<dbReference type="RefSeq" id="WP_257819915.1">
    <property type="nucleotide sequence ID" value="NZ_JABXYM010000001.1"/>
</dbReference>
<reference evidence="1" key="1">
    <citation type="submission" date="2020-06" db="EMBL/GenBank/DDBJ databases">
        <title>Insight into the genomes of haloalkaliphilic bacilli from Kenyan soda lakes.</title>
        <authorList>
            <person name="Mwirichia R."/>
            <person name="Villamizar G.C."/>
            <person name="Poehlein A."/>
            <person name="Mugweru J."/>
            <person name="Kipnyargis A."/>
            <person name="Kiplimo D."/>
            <person name="Orwa P."/>
            <person name="Daniel R."/>
        </authorList>
    </citation>
    <scope>NUCLEOTIDE SEQUENCE</scope>
    <source>
        <strain evidence="1">B1096_S55</strain>
    </source>
</reference>
<gene>
    <name evidence="1" type="ORF">HXA33_01545</name>
</gene>
<evidence type="ECO:0000313" key="1">
    <source>
        <dbReference type="EMBL" id="MCR6095233.1"/>
    </source>
</evidence>
<accession>A0A9Q4AYK3</accession>
<evidence type="ECO:0000313" key="2">
    <source>
        <dbReference type="Proteomes" id="UP001057753"/>
    </source>
</evidence>